<proteinExistence type="predicted"/>
<dbReference type="SUPFAM" id="SSF56281">
    <property type="entry name" value="Metallo-hydrolase/oxidoreductase"/>
    <property type="match status" value="2"/>
</dbReference>
<accession>A0A317G246</accession>
<keyword evidence="2" id="KW-1185">Reference proteome</keyword>
<evidence type="ECO:0000313" key="2">
    <source>
        <dbReference type="Proteomes" id="UP000245488"/>
    </source>
</evidence>
<dbReference type="InterPro" id="IPR036866">
    <property type="entry name" value="RibonucZ/Hydroxyglut_hydro"/>
</dbReference>
<dbReference type="AlphaFoldDB" id="A0A317G246"/>
<sequence length="102" mass="12076">MLIDGGNPSYSSFLYSYLKKRDIKYIDYIVCTHEHEDNVYGHPHDEVMDRIEKYVAQIYRTDLNGEITCISDGKEISMYFEGHNYDRTNESENYNKDSRMGE</sequence>
<comment type="caution">
    <text evidence="1">The sequence shown here is derived from an EMBL/GenBank/DDBJ whole genome shotgun (WGS) entry which is preliminary data.</text>
</comment>
<evidence type="ECO:0008006" key="3">
    <source>
        <dbReference type="Google" id="ProtNLM"/>
    </source>
</evidence>
<reference evidence="1 2" key="1">
    <citation type="submission" date="2017-09" db="EMBL/GenBank/DDBJ databases">
        <title>High-quality draft genome sequence of Butyrivibrio fibrisolvens INBov1, isolated from cow rumen.</title>
        <authorList>
            <person name="Rodriguez Hernaez J."/>
            <person name="Rivarola M."/>
            <person name="Paniego N."/>
            <person name="Cravero S."/>
            <person name="Ceron Cucchi M."/>
            <person name="Martinez M.C."/>
        </authorList>
    </citation>
    <scope>NUCLEOTIDE SEQUENCE [LARGE SCALE GENOMIC DNA]</scope>
    <source>
        <strain evidence="1 2">INBov1</strain>
    </source>
</reference>
<dbReference type="Gene3D" id="3.60.15.10">
    <property type="entry name" value="Ribonuclease Z/Hydroxyacylglutathione hydrolase-like"/>
    <property type="match status" value="1"/>
</dbReference>
<name>A0A317G246_BUTFI</name>
<evidence type="ECO:0000313" key="1">
    <source>
        <dbReference type="EMBL" id="PWT27577.1"/>
    </source>
</evidence>
<dbReference type="EMBL" id="NXNG01000001">
    <property type="protein sequence ID" value="PWT27577.1"/>
    <property type="molecule type" value="Genomic_DNA"/>
</dbReference>
<gene>
    <name evidence="1" type="ORF">CPT75_10975</name>
</gene>
<protein>
    <recommendedName>
        <fullName evidence="3">Metallo-beta-lactamase domain-containing protein</fullName>
    </recommendedName>
</protein>
<organism evidence="1 2">
    <name type="scientific">Butyrivibrio fibrisolvens</name>
    <dbReference type="NCBI Taxonomy" id="831"/>
    <lineage>
        <taxon>Bacteria</taxon>
        <taxon>Bacillati</taxon>
        <taxon>Bacillota</taxon>
        <taxon>Clostridia</taxon>
        <taxon>Lachnospirales</taxon>
        <taxon>Lachnospiraceae</taxon>
        <taxon>Butyrivibrio</taxon>
    </lineage>
</organism>
<dbReference type="Proteomes" id="UP000245488">
    <property type="component" value="Chromosome"/>
</dbReference>